<dbReference type="PANTHER" id="PTHR40707">
    <property type="entry name" value="POSSIBLE NUCLEASE OF RNASE H FOLD, RUVC/YQGF FAMILY"/>
    <property type="match status" value="1"/>
</dbReference>
<dbReference type="InterPro" id="IPR007408">
    <property type="entry name" value="DUF460"/>
</dbReference>
<reference evidence="1 2" key="2">
    <citation type="journal article" date="2010" name="Proc. Natl. Acad. Sci. U.S.A.">
        <title>Enigmatic, ultrasmall, uncultivated Archaea.</title>
        <authorList>
            <person name="Baker B.J."/>
            <person name="Comolli L.R."/>
            <person name="Dick G.J."/>
            <person name="Hauser L.J."/>
            <person name="Hyatt D."/>
            <person name="Dill B.D."/>
            <person name="Land M.L."/>
            <person name="Verberkmoes N.C."/>
            <person name="Hettich R.L."/>
            <person name="Banfield J.F."/>
        </authorList>
    </citation>
    <scope>NUCLEOTIDE SEQUENCE [LARGE SCALE GENOMIC DNA]</scope>
    <source>
        <strain evidence="1">ARMAN-2</strain>
    </source>
</reference>
<organism evidence="1 2">
    <name type="scientific">Candidatus Micrarchaeum acidiphilum ARMAN-2</name>
    <dbReference type="NCBI Taxonomy" id="425595"/>
    <lineage>
        <taxon>Archaea</taxon>
        <taxon>Candidatus Micrarchaeota</taxon>
        <taxon>Candidatus Micrarchaeia</taxon>
        <taxon>Candidatus Micrarchaeales</taxon>
        <taxon>Candidatus Micrarchaeaceae</taxon>
        <taxon>Candidatus Micrarchaeum</taxon>
    </lineage>
</organism>
<name>C7DHR4_MICA2</name>
<dbReference type="AlphaFoldDB" id="C7DHR4"/>
<gene>
    <name evidence="1" type="ORF">UNLARM2_0606</name>
</gene>
<proteinExistence type="predicted"/>
<dbReference type="EMBL" id="GG697240">
    <property type="protein sequence ID" value="EET90166.1"/>
    <property type="molecule type" value="Genomic_DNA"/>
</dbReference>
<protein>
    <recommendedName>
        <fullName evidence="3">DUF460 domain-containing protein</fullName>
    </recommendedName>
</protein>
<dbReference type="Proteomes" id="UP000332487">
    <property type="component" value="Unassembled WGS sequence"/>
</dbReference>
<dbReference type="PANTHER" id="PTHR40707:SF1">
    <property type="entry name" value="DUF460 DOMAIN-CONTAINING PROTEIN"/>
    <property type="match status" value="1"/>
</dbReference>
<evidence type="ECO:0008006" key="3">
    <source>
        <dbReference type="Google" id="ProtNLM"/>
    </source>
</evidence>
<evidence type="ECO:0000313" key="2">
    <source>
        <dbReference type="Proteomes" id="UP000332487"/>
    </source>
</evidence>
<accession>C7DHR4</accession>
<sequence length="158" mass="17207">MHTIVGIDTGKTAAFACLDLSGRLVRAAHRRNAGIAWLVASIRSSGTPVIIASDKADTESSVIKKVGSAFSTQIYYPNRNIPISAKKRVAKEFGLRNPHERDACIAALKAFNMHSNKLKQAERKAKGMGPAMQEAIKAKVIMKYSMNEAINGIKANRR</sequence>
<evidence type="ECO:0000313" key="1">
    <source>
        <dbReference type="EMBL" id="EET90166.1"/>
    </source>
</evidence>
<reference evidence="1 2" key="1">
    <citation type="journal article" date="2009" name="Genome Biol.">
        <title>Community-wide analysis of microbial genome sequence signatures.</title>
        <authorList>
            <person name="Dick G.J."/>
            <person name="Andersson A.F."/>
            <person name="Baker B.J."/>
            <person name="Simmons S.L."/>
            <person name="Thomas B.C."/>
            <person name="Yelton A.P."/>
            <person name="Banfield J.F."/>
        </authorList>
    </citation>
    <scope>NUCLEOTIDE SEQUENCE [LARGE SCALE GENOMIC DNA]</scope>
    <source>
        <strain evidence="1">ARMAN-2</strain>
    </source>
</reference>
<keyword evidence="2" id="KW-1185">Reference proteome</keyword>
<dbReference type="Pfam" id="PF04312">
    <property type="entry name" value="DUF460"/>
    <property type="match status" value="1"/>
</dbReference>